<evidence type="ECO:0000313" key="2">
    <source>
        <dbReference type="Proteomes" id="UP001603857"/>
    </source>
</evidence>
<comment type="caution">
    <text evidence="1">The sequence shown here is derived from an EMBL/GenBank/DDBJ whole genome shotgun (WGS) entry which is preliminary data.</text>
</comment>
<dbReference type="AlphaFoldDB" id="A0ABD1M3P3"/>
<name>A0ABD1M3P3_9FABA</name>
<proteinExistence type="predicted"/>
<evidence type="ECO:0000313" key="1">
    <source>
        <dbReference type="EMBL" id="KAL2330346.1"/>
    </source>
</evidence>
<reference evidence="1 2" key="1">
    <citation type="submission" date="2024-08" db="EMBL/GenBank/DDBJ databases">
        <title>Insights into the chromosomal genome structure of Flemingia macrophylla.</title>
        <authorList>
            <person name="Ding Y."/>
            <person name="Zhao Y."/>
            <person name="Bi W."/>
            <person name="Wu M."/>
            <person name="Zhao G."/>
            <person name="Gong Y."/>
            <person name="Li W."/>
            <person name="Zhang P."/>
        </authorList>
    </citation>
    <scope>NUCLEOTIDE SEQUENCE [LARGE SCALE GENOMIC DNA]</scope>
    <source>
        <strain evidence="1">DYQJB</strain>
        <tissue evidence="1">Leaf</tissue>
    </source>
</reference>
<accession>A0ABD1M3P3</accession>
<organism evidence="1 2">
    <name type="scientific">Flemingia macrophylla</name>
    <dbReference type="NCBI Taxonomy" id="520843"/>
    <lineage>
        <taxon>Eukaryota</taxon>
        <taxon>Viridiplantae</taxon>
        <taxon>Streptophyta</taxon>
        <taxon>Embryophyta</taxon>
        <taxon>Tracheophyta</taxon>
        <taxon>Spermatophyta</taxon>
        <taxon>Magnoliopsida</taxon>
        <taxon>eudicotyledons</taxon>
        <taxon>Gunneridae</taxon>
        <taxon>Pentapetalae</taxon>
        <taxon>rosids</taxon>
        <taxon>fabids</taxon>
        <taxon>Fabales</taxon>
        <taxon>Fabaceae</taxon>
        <taxon>Papilionoideae</taxon>
        <taxon>50 kb inversion clade</taxon>
        <taxon>NPAAA clade</taxon>
        <taxon>indigoferoid/millettioid clade</taxon>
        <taxon>Phaseoleae</taxon>
        <taxon>Flemingia</taxon>
    </lineage>
</organism>
<gene>
    <name evidence="1" type="ORF">Fmac_017927</name>
</gene>
<sequence length="75" mass="8297">MPLESPQKESINKDMSKTLHLCQSVQGQRQTPKLFFNFGVSKVGPNVRIGFRCLHETCIILSYLSNGTGITSKGV</sequence>
<keyword evidence="2" id="KW-1185">Reference proteome</keyword>
<protein>
    <submittedName>
        <fullName evidence="1">Uncharacterized protein</fullName>
    </submittedName>
</protein>
<dbReference type="Proteomes" id="UP001603857">
    <property type="component" value="Unassembled WGS sequence"/>
</dbReference>
<dbReference type="EMBL" id="JBGMDY010000006">
    <property type="protein sequence ID" value="KAL2330346.1"/>
    <property type="molecule type" value="Genomic_DNA"/>
</dbReference>